<evidence type="ECO:0000313" key="3">
    <source>
        <dbReference type="EMBL" id="KAF7835606.1"/>
    </source>
</evidence>
<dbReference type="SUPFAM" id="SSF81383">
    <property type="entry name" value="F-box domain"/>
    <property type="match status" value="1"/>
</dbReference>
<evidence type="ECO:0000256" key="1">
    <source>
        <dbReference type="SAM" id="MobiDB-lite"/>
    </source>
</evidence>
<dbReference type="InterPro" id="IPR017451">
    <property type="entry name" value="F-box-assoc_interact_dom"/>
</dbReference>
<feature type="compositionally biased region" description="Polar residues" evidence="1">
    <location>
        <begin position="339"/>
        <end position="348"/>
    </location>
</feature>
<feature type="compositionally biased region" description="Polar residues" evidence="1">
    <location>
        <begin position="448"/>
        <end position="465"/>
    </location>
</feature>
<gene>
    <name evidence="3" type="ORF">G2W53_010465</name>
</gene>
<dbReference type="PANTHER" id="PTHR45786">
    <property type="entry name" value="DNA BINDING PROTEIN-LIKE"/>
    <property type="match status" value="1"/>
</dbReference>
<dbReference type="Pfam" id="PF00646">
    <property type="entry name" value="F-box"/>
    <property type="match status" value="1"/>
</dbReference>
<dbReference type="InterPro" id="IPR001810">
    <property type="entry name" value="F-box_dom"/>
</dbReference>
<comment type="caution">
    <text evidence="3">The sequence shown here is derived from an EMBL/GenBank/DDBJ whole genome shotgun (WGS) entry which is preliminary data.</text>
</comment>
<keyword evidence="3" id="KW-0067">ATP-binding</keyword>
<feature type="region of interest" description="Disordered" evidence="1">
    <location>
        <begin position="339"/>
        <end position="361"/>
    </location>
</feature>
<dbReference type="Proteomes" id="UP000634136">
    <property type="component" value="Unassembled WGS sequence"/>
</dbReference>
<dbReference type="SUPFAM" id="SSF117281">
    <property type="entry name" value="Kelch motif"/>
    <property type="match status" value="1"/>
</dbReference>
<reference evidence="3" key="1">
    <citation type="submission" date="2020-09" db="EMBL/GenBank/DDBJ databases">
        <title>Genome-Enabled Discovery of Anthraquinone Biosynthesis in Senna tora.</title>
        <authorList>
            <person name="Kang S.-H."/>
            <person name="Pandey R.P."/>
            <person name="Lee C.-M."/>
            <person name="Sim J.-S."/>
            <person name="Jeong J.-T."/>
            <person name="Choi B.-S."/>
            <person name="Jung M."/>
            <person name="Ginzburg D."/>
            <person name="Zhao K."/>
            <person name="Won S.Y."/>
            <person name="Oh T.-J."/>
            <person name="Yu Y."/>
            <person name="Kim N.-H."/>
            <person name="Lee O.R."/>
            <person name="Lee T.-H."/>
            <person name="Bashyal P."/>
            <person name="Kim T.-S."/>
            <person name="Lee W.-H."/>
            <person name="Kawkins C."/>
            <person name="Kim C.-K."/>
            <person name="Kim J.S."/>
            <person name="Ahn B.O."/>
            <person name="Rhee S.Y."/>
            <person name="Sohng J.K."/>
        </authorList>
    </citation>
    <scope>NUCLEOTIDE SEQUENCE</scope>
    <source>
        <tissue evidence="3">Leaf</tissue>
    </source>
</reference>
<dbReference type="InterPro" id="IPR015915">
    <property type="entry name" value="Kelch-typ_b-propeller"/>
</dbReference>
<dbReference type="InterPro" id="IPR006527">
    <property type="entry name" value="F-box-assoc_dom_typ1"/>
</dbReference>
<keyword evidence="3" id="KW-0378">Hydrolase</keyword>
<dbReference type="AlphaFoldDB" id="A0A835CBE7"/>
<sequence>MDLSFENGVQIPSEIMVNILSQCGTNDLLAFKLVSKNWFFTIKNSYFVRIHTDVGHDRLNSSFLLGSRFVSAEEAYDRLINVSSNADGEELLNVLRLHPLMDQNISMDLLGTYNGLIFLKVTNDVEIVRLFICNPATKRVRQIQDFVPMPTGRVKYDFSFNALSSSMYILVIYEESNNGNQLRVMLYSCLSHTWSNINPPDFHANIWESKSVCINGIMYWLSYPPIDAVEQLPTILRFDFAHQIFSTISGPSNRPIFSYTPVELEGSLAIICGELQGTEIVRYITMQLMYDAKSQQYWWPVLSWPYVNVNTRLVVSYRNSTGKSLISMDSINLTVKTKQPLTPSLKTPSTKRSRGHEAENEANNYITPDIVKFSQRSALSDLTNVSQTQQMSLPHNSLFVPNHFYPGYQTHMPPHIGFTPLVLSPDDFNDEVASPKIHTLVPTENRKNSNTIISNRHSSTSNSNLDDQENIIPTDLRASSARVARKQRKAILVEKRLKESNLKFHDMSMDSTSPAMVPKEIHLSSATPHVDLVIVHNGSPHSNKLSQEYVDIGLPTYGCEHCGAIFWRSASKSDETPRFSQLYIYDTDNEVVNRMRNASSSASEDQCDAPIVMQLSQMLDSINPLVKVFRSVKDHPSLSSRDSLRLKLIKKRTTNARIYNLPIADEIAALIVGDFDPENVERDIIVEERSGTLQRIDELHPLYLPM</sequence>
<name>A0A835CBE7_9FABA</name>
<dbReference type="InterPro" id="IPR036047">
    <property type="entry name" value="F-box-like_dom_sf"/>
</dbReference>
<dbReference type="PANTHER" id="PTHR45786:SF74">
    <property type="entry name" value="ATP-DEPENDENT DNA HELICASE"/>
    <property type="match status" value="1"/>
</dbReference>
<evidence type="ECO:0000259" key="2">
    <source>
        <dbReference type="PROSITE" id="PS50181"/>
    </source>
</evidence>
<proteinExistence type="predicted"/>
<keyword evidence="4" id="KW-1185">Reference proteome</keyword>
<organism evidence="3 4">
    <name type="scientific">Senna tora</name>
    <dbReference type="NCBI Taxonomy" id="362788"/>
    <lineage>
        <taxon>Eukaryota</taxon>
        <taxon>Viridiplantae</taxon>
        <taxon>Streptophyta</taxon>
        <taxon>Embryophyta</taxon>
        <taxon>Tracheophyta</taxon>
        <taxon>Spermatophyta</taxon>
        <taxon>Magnoliopsida</taxon>
        <taxon>eudicotyledons</taxon>
        <taxon>Gunneridae</taxon>
        <taxon>Pentapetalae</taxon>
        <taxon>rosids</taxon>
        <taxon>fabids</taxon>
        <taxon>Fabales</taxon>
        <taxon>Fabaceae</taxon>
        <taxon>Caesalpinioideae</taxon>
        <taxon>Cassia clade</taxon>
        <taxon>Senna</taxon>
    </lineage>
</organism>
<protein>
    <submittedName>
        <fullName evidence="3">ATP-dependent DNA helicase PIF1</fullName>
    </submittedName>
</protein>
<dbReference type="Pfam" id="PF07734">
    <property type="entry name" value="FBA_1"/>
    <property type="match status" value="1"/>
</dbReference>
<accession>A0A835CBE7</accession>
<feature type="region of interest" description="Disordered" evidence="1">
    <location>
        <begin position="444"/>
        <end position="470"/>
    </location>
</feature>
<dbReference type="Gene3D" id="2.120.10.80">
    <property type="entry name" value="Kelch-type beta propeller"/>
    <property type="match status" value="1"/>
</dbReference>
<dbReference type="OrthoDB" id="687122at2759"/>
<dbReference type="GO" id="GO:0004386">
    <property type="term" value="F:helicase activity"/>
    <property type="evidence" value="ECO:0007669"/>
    <property type="project" value="UniProtKB-KW"/>
</dbReference>
<dbReference type="SMART" id="SM00256">
    <property type="entry name" value="FBOX"/>
    <property type="match status" value="1"/>
</dbReference>
<feature type="domain" description="F-box" evidence="2">
    <location>
        <begin position="5"/>
        <end position="50"/>
    </location>
</feature>
<dbReference type="PROSITE" id="PS50181">
    <property type="entry name" value="FBOX"/>
    <property type="match status" value="1"/>
</dbReference>
<dbReference type="EMBL" id="JAAIUW010000004">
    <property type="protein sequence ID" value="KAF7835606.1"/>
    <property type="molecule type" value="Genomic_DNA"/>
</dbReference>
<evidence type="ECO:0000313" key="4">
    <source>
        <dbReference type="Proteomes" id="UP000634136"/>
    </source>
</evidence>
<keyword evidence="3" id="KW-0347">Helicase</keyword>
<keyword evidence="3" id="KW-0547">Nucleotide-binding</keyword>
<dbReference type="NCBIfam" id="TIGR01640">
    <property type="entry name" value="F_box_assoc_1"/>
    <property type="match status" value="1"/>
</dbReference>